<evidence type="ECO:0000256" key="7">
    <source>
        <dbReference type="ARBA" id="ARBA00023315"/>
    </source>
</evidence>
<dbReference type="PANTHER" id="PTHR31595">
    <property type="entry name" value="LONG-CHAIN-ALCOHOL O-FATTY-ACYLTRANSFERASE 3-RELATED"/>
    <property type="match status" value="1"/>
</dbReference>
<feature type="transmembrane region" description="Helical" evidence="8">
    <location>
        <begin position="291"/>
        <end position="310"/>
    </location>
</feature>
<evidence type="ECO:0000256" key="2">
    <source>
        <dbReference type="ARBA" id="ARBA00007282"/>
    </source>
</evidence>
<keyword evidence="5 8" id="KW-1133">Transmembrane helix</keyword>
<evidence type="ECO:0000256" key="4">
    <source>
        <dbReference type="ARBA" id="ARBA00022692"/>
    </source>
</evidence>
<proteinExistence type="inferred from homology"/>
<reference evidence="10" key="2">
    <citation type="submission" date="2021-12" db="EMBL/GenBank/DDBJ databases">
        <title>Resequencing data analysis of finger millet.</title>
        <authorList>
            <person name="Hatakeyama M."/>
            <person name="Aluri S."/>
            <person name="Balachadran M.T."/>
            <person name="Sivarajan S.R."/>
            <person name="Poveda L."/>
            <person name="Shimizu-Inatsugi R."/>
            <person name="Schlapbach R."/>
            <person name="Sreeman S.M."/>
            <person name="Shimizu K.K."/>
        </authorList>
    </citation>
    <scope>NUCLEOTIDE SEQUENCE</scope>
</reference>
<evidence type="ECO:0000313" key="11">
    <source>
        <dbReference type="Proteomes" id="UP001054889"/>
    </source>
</evidence>
<dbReference type="GO" id="GO:0006629">
    <property type="term" value="P:lipid metabolic process"/>
    <property type="evidence" value="ECO:0007669"/>
    <property type="project" value="InterPro"/>
</dbReference>
<name>A0AAV5BH34_ELECO</name>
<dbReference type="Pfam" id="PF13813">
    <property type="entry name" value="MBOAT_2"/>
    <property type="match status" value="1"/>
</dbReference>
<keyword evidence="6 8" id="KW-0472">Membrane</keyword>
<feature type="transmembrane region" description="Helical" evidence="8">
    <location>
        <begin position="229"/>
        <end position="252"/>
    </location>
</feature>
<dbReference type="PIRSF" id="PIRSF037006">
    <property type="entry name" value="Wax_synthase"/>
    <property type="match status" value="1"/>
</dbReference>
<accession>A0AAV5BH34</accession>
<dbReference type="GO" id="GO:0016020">
    <property type="term" value="C:membrane"/>
    <property type="evidence" value="ECO:0007669"/>
    <property type="project" value="UniProtKB-SubCell"/>
</dbReference>
<evidence type="ECO:0000256" key="1">
    <source>
        <dbReference type="ARBA" id="ARBA00004141"/>
    </source>
</evidence>
<dbReference type="InterPro" id="IPR032805">
    <property type="entry name" value="Wax_synthase_dom"/>
</dbReference>
<feature type="transmembrane region" description="Helical" evidence="8">
    <location>
        <begin position="34"/>
        <end position="54"/>
    </location>
</feature>
<comment type="similarity">
    <text evidence="2">Belongs to the wax synthase family.</text>
</comment>
<dbReference type="PANTHER" id="PTHR31595:SF33">
    <property type="entry name" value="OS02G0468100 PROTEIN"/>
    <property type="match status" value="1"/>
</dbReference>
<keyword evidence="4 8" id="KW-0812">Transmembrane</keyword>
<sequence>MHHSLVTVPAATAAAMLYARAAAAASVRPGPRRLLALAPALALLLALPFSIPLYSARGTAAFFLVWLGEFKLLLLASGRGPLDPSLPPLPFVFTASLPVKLLLHSHKTKKPAAKETETQAAALPLLSSSVIKLGAMVAILHALRRKDAMHPHVASAVYAVFIYCNLDFLLPCLAALGRAVLGLELEPQFDRPYLSASLQDFWGRRWNLMASAVLRASVYLPVRARTGSAAAAVVATFLASGIMHEVVVYYVTFRPPTGRVTLFFILHGASLCAEKWWCARRCVSVRLLPRAVATPLVLAYVAGTAFWLFFPPLFGDGMDDRYIQEFNGMMSSVADAGGRLLRLG</sequence>
<evidence type="ECO:0000313" key="10">
    <source>
        <dbReference type="EMBL" id="GJM84938.1"/>
    </source>
</evidence>
<evidence type="ECO:0000256" key="5">
    <source>
        <dbReference type="ARBA" id="ARBA00022989"/>
    </source>
</evidence>
<dbReference type="EMBL" id="BQKI01000001">
    <property type="protein sequence ID" value="GJM84938.1"/>
    <property type="molecule type" value="Genomic_DNA"/>
</dbReference>
<organism evidence="10 11">
    <name type="scientific">Eleusine coracana subsp. coracana</name>
    <dbReference type="NCBI Taxonomy" id="191504"/>
    <lineage>
        <taxon>Eukaryota</taxon>
        <taxon>Viridiplantae</taxon>
        <taxon>Streptophyta</taxon>
        <taxon>Embryophyta</taxon>
        <taxon>Tracheophyta</taxon>
        <taxon>Spermatophyta</taxon>
        <taxon>Magnoliopsida</taxon>
        <taxon>Liliopsida</taxon>
        <taxon>Poales</taxon>
        <taxon>Poaceae</taxon>
        <taxon>PACMAD clade</taxon>
        <taxon>Chloridoideae</taxon>
        <taxon>Cynodonteae</taxon>
        <taxon>Eleusininae</taxon>
        <taxon>Eleusine</taxon>
    </lineage>
</organism>
<dbReference type="Proteomes" id="UP001054889">
    <property type="component" value="Unassembled WGS sequence"/>
</dbReference>
<keyword evidence="7" id="KW-0012">Acyltransferase</keyword>
<comment type="caution">
    <text evidence="10">The sequence shown here is derived from an EMBL/GenBank/DDBJ whole genome shotgun (WGS) entry which is preliminary data.</text>
</comment>
<gene>
    <name evidence="10" type="primary">ga00654</name>
    <name evidence="10" type="ORF">PR202_ga00654</name>
</gene>
<keyword evidence="11" id="KW-1185">Reference proteome</keyword>
<dbReference type="InterPro" id="IPR017088">
    <property type="entry name" value="Wax_synthase_Magnoliopsida"/>
</dbReference>
<keyword evidence="3" id="KW-0808">Transferase</keyword>
<dbReference type="GO" id="GO:0008374">
    <property type="term" value="F:O-acyltransferase activity"/>
    <property type="evidence" value="ECO:0007669"/>
    <property type="project" value="InterPro"/>
</dbReference>
<evidence type="ECO:0000259" key="9">
    <source>
        <dbReference type="Pfam" id="PF13813"/>
    </source>
</evidence>
<feature type="transmembrane region" description="Helical" evidence="8">
    <location>
        <begin position="121"/>
        <end position="143"/>
    </location>
</feature>
<dbReference type="InterPro" id="IPR044851">
    <property type="entry name" value="Wax_synthase"/>
</dbReference>
<reference evidence="10" key="1">
    <citation type="journal article" date="2018" name="DNA Res.">
        <title>Multiple hybrid de novo genome assembly of finger millet, an orphan allotetraploid crop.</title>
        <authorList>
            <person name="Hatakeyama M."/>
            <person name="Aluri S."/>
            <person name="Balachadran M.T."/>
            <person name="Sivarajan S.R."/>
            <person name="Patrignani A."/>
            <person name="Gruter S."/>
            <person name="Poveda L."/>
            <person name="Shimizu-Inatsugi R."/>
            <person name="Baeten J."/>
            <person name="Francoijs K.J."/>
            <person name="Nataraja K.N."/>
            <person name="Reddy Y.A.N."/>
            <person name="Phadnis S."/>
            <person name="Ravikumar R.L."/>
            <person name="Schlapbach R."/>
            <person name="Sreeman S.M."/>
            <person name="Shimizu K.K."/>
        </authorList>
    </citation>
    <scope>NUCLEOTIDE SEQUENCE</scope>
</reference>
<evidence type="ECO:0000256" key="3">
    <source>
        <dbReference type="ARBA" id="ARBA00022679"/>
    </source>
</evidence>
<comment type="subcellular location">
    <subcellularLocation>
        <location evidence="1">Membrane</location>
        <topology evidence="1">Multi-pass membrane protein</topology>
    </subcellularLocation>
</comment>
<evidence type="ECO:0000256" key="8">
    <source>
        <dbReference type="SAM" id="Phobius"/>
    </source>
</evidence>
<feature type="transmembrane region" description="Helical" evidence="8">
    <location>
        <begin position="155"/>
        <end position="181"/>
    </location>
</feature>
<feature type="domain" description="Wax synthase" evidence="9">
    <location>
        <begin position="186"/>
        <end position="266"/>
    </location>
</feature>
<evidence type="ECO:0000256" key="6">
    <source>
        <dbReference type="ARBA" id="ARBA00023136"/>
    </source>
</evidence>
<dbReference type="AlphaFoldDB" id="A0AAV5BH34"/>
<protein>
    <recommendedName>
        <fullName evidence="9">Wax synthase domain-containing protein</fullName>
    </recommendedName>
</protein>